<accession>A0A9W6XNS3</accession>
<comment type="domain">
    <text evidence="5">The RxLR-dEER motif acts to carry the protein into the host cell cytoplasm through binding to cell surface phosphatidylinositol-3-phosphate.</text>
</comment>
<keyword evidence="7" id="KW-1185">Reference proteome</keyword>
<evidence type="ECO:0000256" key="1">
    <source>
        <dbReference type="ARBA" id="ARBA00004613"/>
    </source>
</evidence>
<comment type="function">
    <text evidence="5">Effector that suppresses plant defense responses during pathogen infection.</text>
</comment>
<dbReference type="AlphaFoldDB" id="A0A9W6XNS3"/>
<evidence type="ECO:0000256" key="4">
    <source>
        <dbReference type="ARBA" id="ARBA00022729"/>
    </source>
</evidence>
<comment type="caution">
    <text evidence="6">The sequence shown here is derived from an EMBL/GenBank/DDBJ whole genome shotgun (WGS) entry which is preliminary data.</text>
</comment>
<dbReference type="EMBL" id="BSXW01002675">
    <property type="protein sequence ID" value="GMF43419.1"/>
    <property type="molecule type" value="Genomic_DNA"/>
</dbReference>
<reference evidence="6" key="1">
    <citation type="submission" date="2023-04" db="EMBL/GenBank/DDBJ databases">
        <title>Phytophthora lilii NBRC 32176.</title>
        <authorList>
            <person name="Ichikawa N."/>
            <person name="Sato H."/>
            <person name="Tonouchi N."/>
        </authorList>
    </citation>
    <scope>NUCLEOTIDE SEQUENCE</scope>
    <source>
        <strain evidence="6">NBRC 32176</strain>
    </source>
</reference>
<organism evidence="6 7">
    <name type="scientific">Phytophthora lilii</name>
    <dbReference type="NCBI Taxonomy" id="2077276"/>
    <lineage>
        <taxon>Eukaryota</taxon>
        <taxon>Sar</taxon>
        <taxon>Stramenopiles</taxon>
        <taxon>Oomycota</taxon>
        <taxon>Peronosporomycetes</taxon>
        <taxon>Peronosporales</taxon>
        <taxon>Peronosporaceae</taxon>
        <taxon>Phytophthora</taxon>
    </lineage>
</organism>
<dbReference type="Proteomes" id="UP001165083">
    <property type="component" value="Unassembled WGS sequence"/>
</dbReference>
<evidence type="ECO:0000313" key="7">
    <source>
        <dbReference type="Proteomes" id="UP001165083"/>
    </source>
</evidence>
<evidence type="ECO:0000256" key="5">
    <source>
        <dbReference type="RuleBase" id="RU367124"/>
    </source>
</evidence>
<dbReference type="InterPro" id="IPR031825">
    <property type="entry name" value="RXLR"/>
</dbReference>
<keyword evidence="3 5" id="KW-0964">Secreted</keyword>
<name>A0A9W6XNS3_9STRA</name>
<sequence>MASSKTDKEELALSTITKRIQLRWVLLVQNAAVNYTVWSSVLSPSLYPSADSNSDRSATPSTRGVNCTTFLGLKKILVESQTAFDPYDHFQICFPRHKHTSPPSTQVQETMRLSSVLLVAVAAILATLDTTSAANGVALSEPRTENAVNLADTHGIIGDVHRFLRTRKEEDAVVEDSDDATADEERG</sequence>
<evidence type="ECO:0000256" key="3">
    <source>
        <dbReference type="ARBA" id="ARBA00022525"/>
    </source>
</evidence>
<gene>
    <name evidence="6" type="ORF">Plil01_001687300</name>
</gene>
<proteinExistence type="inferred from homology"/>
<evidence type="ECO:0000256" key="2">
    <source>
        <dbReference type="ARBA" id="ARBA00010400"/>
    </source>
</evidence>
<keyword evidence="4" id="KW-0732">Signal</keyword>
<evidence type="ECO:0000313" key="6">
    <source>
        <dbReference type="EMBL" id="GMF43419.1"/>
    </source>
</evidence>
<dbReference type="Pfam" id="PF16810">
    <property type="entry name" value="RXLR"/>
    <property type="match status" value="1"/>
</dbReference>
<comment type="subcellular location">
    <subcellularLocation>
        <location evidence="1 5">Secreted</location>
    </subcellularLocation>
</comment>
<comment type="similarity">
    <text evidence="2 5">Belongs to the RxLR effector family.</text>
</comment>
<protein>
    <recommendedName>
        <fullName evidence="5">RxLR effector protein</fullName>
    </recommendedName>
</protein>
<dbReference type="GO" id="GO:0005576">
    <property type="term" value="C:extracellular region"/>
    <property type="evidence" value="ECO:0007669"/>
    <property type="project" value="UniProtKB-SubCell"/>
</dbReference>